<keyword evidence="3" id="KW-1185">Reference proteome</keyword>
<evidence type="ECO:0000313" key="2">
    <source>
        <dbReference type="EMBL" id="EMA30565.1"/>
    </source>
</evidence>
<dbReference type="Proteomes" id="UP000011607">
    <property type="component" value="Unassembled WGS sequence"/>
</dbReference>
<dbReference type="InterPro" id="IPR040624">
    <property type="entry name" value="HalOD1"/>
</dbReference>
<accession>M0LF14</accession>
<feature type="domain" description="Halobacterial output" evidence="1">
    <location>
        <begin position="8"/>
        <end position="81"/>
    </location>
</feature>
<dbReference type="EMBL" id="AOMA01000171">
    <property type="protein sequence ID" value="EMA30565.1"/>
    <property type="molecule type" value="Genomic_DNA"/>
</dbReference>
<evidence type="ECO:0000259" key="1">
    <source>
        <dbReference type="Pfam" id="PF18545"/>
    </source>
</evidence>
<proteinExistence type="predicted"/>
<gene>
    <name evidence="2" type="ORF">C446_16405</name>
</gene>
<comment type="caution">
    <text evidence="2">The sequence shown here is derived from an EMBL/GenBank/DDBJ whole genome shotgun (WGS) entry which is preliminary data.</text>
</comment>
<evidence type="ECO:0000313" key="3">
    <source>
        <dbReference type="Proteomes" id="UP000011607"/>
    </source>
</evidence>
<dbReference type="eggNOG" id="arCOG08928">
    <property type="taxonomic scope" value="Archaea"/>
</dbReference>
<reference evidence="2 3" key="1">
    <citation type="journal article" date="2014" name="PLoS Genet.">
        <title>Phylogenetically driven sequencing of extremely halophilic archaea reveals strategies for static and dynamic osmo-response.</title>
        <authorList>
            <person name="Becker E.A."/>
            <person name="Seitzer P.M."/>
            <person name="Tritt A."/>
            <person name="Larsen D."/>
            <person name="Krusor M."/>
            <person name="Yao A.I."/>
            <person name="Wu D."/>
            <person name="Madern D."/>
            <person name="Eisen J.A."/>
            <person name="Darling A.E."/>
            <person name="Facciotti M.T."/>
        </authorList>
    </citation>
    <scope>NUCLEOTIDE SEQUENCE [LARGE SCALE GENOMIC DNA]</scope>
    <source>
        <strain evidence="2 3">JCM 10879</strain>
    </source>
</reference>
<dbReference type="OrthoDB" id="205616at2157"/>
<dbReference type="Pfam" id="PF18545">
    <property type="entry name" value="HalOD1"/>
    <property type="match status" value="1"/>
</dbReference>
<dbReference type="RefSeq" id="WP_006674161.1">
    <property type="nucleotide sequence ID" value="NZ_AOMA01000171.1"/>
</dbReference>
<dbReference type="AlphaFoldDB" id="M0LF14"/>
<sequence>MSRNRHDTRSVSYRVVEKLAEHEGTTSTNLEPPLHSAIDPDAIDALFRTRNANADGVAPSLEFEYEGYTVRIDGPTEITIEDPAPVIV</sequence>
<organism evidence="2 3">
    <name type="scientific">Halobiforma nitratireducens JCM 10879</name>
    <dbReference type="NCBI Taxonomy" id="1227454"/>
    <lineage>
        <taxon>Archaea</taxon>
        <taxon>Methanobacteriati</taxon>
        <taxon>Methanobacteriota</taxon>
        <taxon>Stenosarchaea group</taxon>
        <taxon>Halobacteria</taxon>
        <taxon>Halobacteriales</taxon>
        <taxon>Natrialbaceae</taxon>
        <taxon>Halobiforma</taxon>
    </lineage>
</organism>
<name>M0LF14_9EURY</name>
<protein>
    <recommendedName>
        <fullName evidence="1">Halobacterial output domain-containing protein</fullName>
    </recommendedName>
</protein>